<comment type="cofactor">
    <cofactor evidence="20">
        <name>Zn(2+)</name>
        <dbReference type="ChEBI" id="CHEBI:29105"/>
    </cofactor>
    <text evidence="20">Binds 1 zinc ion per subunit.</text>
</comment>
<evidence type="ECO:0000256" key="18">
    <source>
        <dbReference type="ARBA" id="ARBA00049152"/>
    </source>
</evidence>
<evidence type="ECO:0000256" key="15">
    <source>
        <dbReference type="ARBA" id="ARBA00023098"/>
    </source>
</evidence>
<dbReference type="Pfam" id="PF17848">
    <property type="entry name" value="Zn_ribbon_ACC"/>
    <property type="match status" value="1"/>
</dbReference>
<dbReference type="PROSITE" id="PS50989">
    <property type="entry name" value="COA_CT_CTER"/>
    <property type="match status" value="1"/>
</dbReference>
<keyword evidence="13 20" id="KW-0862">Zinc</keyword>
<evidence type="ECO:0000256" key="1">
    <source>
        <dbReference type="ARBA" id="ARBA00004496"/>
    </source>
</evidence>
<keyword evidence="10 19" id="KW-0547">Nucleotide-binding</keyword>
<dbReference type="HAMAP" id="MF_01395">
    <property type="entry name" value="AcetylCoA_CT_beta"/>
    <property type="match status" value="1"/>
</dbReference>
<comment type="similarity">
    <text evidence="4">In the N-terminal section; belongs to the AccD/PCCB family.</text>
</comment>
<evidence type="ECO:0000256" key="21">
    <source>
        <dbReference type="SAM" id="MobiDB-lite"/>
    </source>
</evidence>
<evidence type="ECO:0000259" key="23">
    <source>
        <dbReference type="PROSITE" id="PS50989"/>
    </source>
</evidence>
<evidence type="ECO:0000256" key="10">
    <source>
        <dbReference type="ARBA" id="ARBA00022741"/>
    </source>
</evidence>
<keyword evidence="16 19" id="KW-0275">Fatty acid biosynthesis</keyword>
<organism evidence="24 25">
    <name type="scientific">Nonomuraea typhae</name>
    <dbReference type="NCBI Taxonomy" id="2603600"/>
    <lineage>
        <taxon>Bacteria</taxon>
        <taxon>Bacillati</taxon>
        <taxon>Actinomycetota</taxon>
        <taxon>Actinomycetes</taxon>
        <taxon>Streptosporangiales</taxon>
        <taxon>Streptosporangiaceae</taxon>
        <taxon>Nonomuraea</taxon>
    </lineage>
</organism>
<evidence type="ECO:0000256" key="13">
    <source>
        <dbReference type="ARBA" id="ARBA00022833"/>
    </source>
</evidence>
<dbReference type="Gene3D" id="3.90.226.10">
    <property type="entry name" value="2-enoyl-CoA Hydratase, Chain A, domain 1"/>
    <property type="match status" value="2"/>
</dbReference>
<feature type="compositionally biased region" description="Low complexity" evidence="21">
    <location>
        <begin position="264"/>
        <end position="282"/>
    </location>
</feature>
<feature type="binding site" evidence="20">
    <location>
        <position position="7"/>
    </location>
    <ligand>
        <name>Zn(2+)</name>
        <dbReference type="ChEBI" id="CHEBI:29105"/>
    </ligand>
</feature>
<comment type="catalytic activity">
    <reaction evidence="18 19">
        <text>N(6)-carboxybiotinyl-L-lysyl-[protein] + acetyl-CoA = N(6)-biotinyl-L-lysyl-[protein] + malonyl-CoA</text>
        <dbReference type="Rhea" id="RHEA:54728"/>
        <dbReference type="Rhea" id="RHEA-COMP:10505"/>
        <dbReference type="Rhea" id="RHEA-COMP:10506"/>
        <dbReference type="ChEBI" id="CHEBI:57288"/>
        <dbReference type="ChEBI" id="CHEBI:57384"/>
        <dbReference type="ChEBI" id="CHEBI:83144"/>
        <dbReference type="ChEBI" id="CHEBI:83145"/>
        <dbReference type="EC" id="2.1.3.15"/>
    </reaction>
</comment>
<dbReference type="NCBIfam" id="TIGR00513">
    <property type="entry name" value="accA"/>
    <property type="match status" value="1"/>
</dbReference>
<dbReference type="GO" id="GO:0003989">
    <property type="term" value="F:acetyl-CoA carboxylase activity"/>
    <property type="evidence" value="ECO:0007669"/>
    <property type="project" value="UniProtKB-EC"/>
</dbReference>
<dbReference type="InterPro" id="IPR041010">
    <property type="entry name" value="Znf-ACC"/>
</dbReference>
<evidence type="ECO:0000256" key="7">
    <source>
        <dbReference type="ARBA" id="ARBA00022516"/>
    </source>
</evidence>
<dbReference type="RefSeq" id="WP_397081146.1">
    <property type="nucleotide sequence ID" value="NZ_JBITGY010000003.1"/>
</dbReference>
<reference evidence="24 25" key="1">
    <citation type="submission" date="2024-10" db="EMBL/GenBank/DDBJ databases">
        <title>The Natural Products Discovery Center: Release of the First 8490 Sequenced Strains for Exploring Actinobacteria Biosynthetic Diversity.</title>
        <authorList>
            <person name="Kalkreuter E."/>
            <person name="Kautsar S.A."/>
            <person name="Yang D."/>
            <person name="Bader C.D."/>
            <person name="Teijaro C.N."/>
            <person name="Fluegel L."/>
            <person name="Davis C.M."/>
            <person name="Simpson J.R."/>
            <person name="Lauterbach L."/>
            <person name="Steele A.D."/>
            <person name="Gui C."/>
            <person name="Meng S."/>
            <person name="Li G."/>
            <person name="Viehrig K."/>
            <person name="Ye F."/>
            <person name="Su P."/>
            <person name="Kiefer A.F."/>
            <person name="Nichols A."/>
            <person name="Cepeda A.J."/>
            <person name="Yan W."/>
            <person name="Fan B."/>
            <person name="Jiang Y."/>
            <person name="Adhikari A."/>
            <person name="Zheng C.-J."/>
            <person name="Schuster L."/>
            <person name="Cowan T.M."/>
            <person name="Smanski M.J."/>
            <person name="Chevrette M.G."/>
            <person name="De Carvalho L.P.S."/>
            <person name="Shen B."/>
        </authorList>
    </citation>
    <scope>NUCLEOTIDE SEQUENCE [LARGE SCALE GENOMIC DNA]</scope>
    <source>
        <strain evidence="24 25">NPDC050545</strain>
    </source>
</reference>
<evidence type="ECO:0000256" key="12">
    <source>
        <dbReference type="ARBA" id="ARBA00022832"/>
    </source>
</evidence>
<dbReference type="PRINTS" id="PR01069">
    <property type="entry name" value="ACCCTRFRASEA"/>
</dbReference>
<dbReference type="InterPro" id="IPR011763">
    <property type="entry name" value="COA_CT_C"/>
</dbReference>
<protein>
    <recommendedName>
        <fullName evidence="19 20">Multifunctional fusion protein</fullName>
    </recommendedName>
    <domain>
        <recommendedName>
            <fullName evidence="19">Acetyl-coenzyme A carboxylase carboxyl transferase subunit alpha</fullName>
            <shortName evidence="19">ACCase subunit alpha</shortName>
            <shortName evidence="19">Acetyl-CoA carboxylase carboxyltransferase subunit alpha</shortName>
            <ecNumber evidence="19">2.1.3.15</ecNumber>
        </recommendedName>
    </domain>
    <domain>
        <recommendedName>
            <fullName evidence="20">Acetyl-coenzyme A carboxylase carboxyl transferase subunit beta</fullName>
            <shortName evidence="20">ACCase subunit beta</shortName>
            <shortName evidence="20">Acetyl-CoA carboxylase carboxyltransferase subunit beta</shortName>
        </recommendedName>
    </domain>
</protein>
<dbReference type="InterPro" id="IPR029045">
    <property type="entry name" value="ClpP/crotonase-like_dom_sf"/>
</dbReference>
<evidence type="ECO:0000256" key="6">
    <source>
        <dbReference type="ARBA" id="ARBA00022490"/>
    </source>
</evidence>
<dbReference type="PANTHER" id="PTHR42853:SF3">
    <property type="entry name" value="ACETYL-COENZYME A CARBOXYLASE CARBOXYL TRANSFERASE SUBUNIT ALPHA, CHLOROPLASTIC"/>
    <property type="match status" value="1"/>
</dbReference>
<feature type="domain" description="CoA carboxyltransferase C-terminal" evidence="23">
    <location>
        <begin position="292"/>
        <end position="536"/>
    </location>
</feature>
<comment type="function">
    <text evidence="19">Component of the acetyl coenzyme A carboxylase (ACC) complex. First, biotin carboxylase catalyzes the carboxylation of biotin on its carrier protein (BCCP) and then the CO(2) group is transferred by the carboxyltransferase to acetyl-CoA to form malonyl-CoA.</text>
</comment>
<evidence type="ECO:0000256" key="2">
    <source>
        <dbReference type="ARBA" id="ARBA00004956"/>
    </source>
</evidence>
<evidence type="ECO:0000256" key="4">
    <source>
        <dbReference type="ARBA" id="ARBA00010284"/>
    </source>
</evidence>
<keyword evidence="24" id="KW-0436">Ligase</keyword>
<comment type="similarity">
    <text evidence="3">In the C-terminal section; belongs to the AccA family.</text>
</comment>
<sequence>MSEWRMCPGCRHLVYGRKIERNLDVCPECEHHFPLSASRRLEQLLDPDAELLDFPVETRDPLGFVDSLPYPDRIARARRRTGLTEAVLCARGRIEGQPVAVAVMDFGFLGGSLGAAVGEMITRTAEHALHEHLPLLIVTASGGARMQEGPVSLMQMAKTSQVLGTLQQAGLMTVSLVTDPTFGGVAASFATLTDVIICEPRARLGFAGRRVIEQTIREQLPADFQTAEFLLEHGMVDMIRRRSELRPTLARILSAGTRRPRPDAPAGTAETPAGAPAATPGGVAGEVLVEEAGRLPAREPWEVVRQARDMRRPTALDYFHLILDDFDELRGDRIAADCPAIVGGIGRLEGRPLVVIGHQKGHDAAELSRRNFGMASPSGYRKAARLIRLADRLGLPVLTLVDTPGAYPGKSAEENGQAVAIAENLRLLAGVSVPVVCVITGEGGSGGALALAVADRVLILENAVYSVITPEGCAAILWNDPAAAPRAAAALRVDPRSLLELGIVDGVIREPEGGAAADHLAAAERLRMVCAGALRSLGSLDEGELLRRRYGRYRAFGDVGVQEEVLVS</sequence>
<comment type="caution">
    <text evidence="24">The sequence shown here is derived from an EMBL/GenBank/DDBJ whole genome shotgun (WGS) entry which is preliminary data.</text>
</comment>
<dbReference type="GO" id="GO:0016740">
    <property type="term" value="F:transferase activity"/>
    <property type="evidence" value="ECO:0007669"/>
    <property type="project" value="UniProtKB-KW"/>
</dbReference>
<dbReference type="NCBIfam" id="NF041504">
    <property type="entry name" value="AccA_sub"/>
    <property type="match status" value="1"/>
</dbReference>
<dbReference type="SUPFAM" id="SSF52096">
    <property type="entry name" value="ClpP/crotonase"/>
    <property type="match status" value="2"/>
</dbReference>
<feature type="region of interest" description="Disordered" evidence="21">
    <location>
        <begin position="254"/>
        <end position="282"/>
    </location>
</feature>
<proteinExistence type="inferred from homology"/>
<keyword evidence="25" id="KW-1185">Reference proteome</keyword>
<comment type="subunit">
    <text evidence="19">Acetyl-CoA carboxylase is a heterohexamer composed of biotin carboxyl carrier protein (AccB), biotin carboxylase (AccC) and two subunits each of ACCase subunit alpha (AccA) and ACCase subunit beta (AccD).</text>
</comment>
<dbReference type="InterPro" id="IPR000438">
    <property type="entry name" value="Acetyl_CoA_COase_Trfase_b_su"/>
</dbReference>
<comment type="pathway">
    <text evidence="2 19">Lipid metabolism; malonyl-CoA biosynthesis; malonyl-CoA from acetyl-CoA: step 1/1.</text>
</comment>
<keyword evidence="14 19" id="KW-0067">ATP-binding</keyword>
<dbReference type="PANTHER" id="PTHR42853">
    <property type="entry name" value="ACETYL-COENZYME A CARBOXYLASE CARBOXYL TRANSFERASE SUBUNIT ALPHA"/>
    <property type="match status" value="1"/>
</dbReference>
<comment type="subcellular location">
    <subcellularLocation>
        <location evidence="1 19">Cytoplasm</location>
    </subcellularLocation>
</comment>
<accession>A0ABW7YPR5</accession>
<gene>
    <name evidence="19 24" type="primary">accA</name>
    <name evidence="20" type="synonym">accD</name>
    <name evidence="24" type="ORF">ACIBG2_10985</name>
</gene>
<keyword evidence="12 19" id="KW-0276">Fatty acid metabolism</keyword>
<comment type="similarity">
    <text evidence="19">Belongs to the AccA family.</text>
</comment>
<dbReference type="InterPro" id="IPR001095">
    <property type="entry name" value="Acetyl_CoA_COase_a_su"/>
</dbReference>
<evidence type="ECO:0000313" key="24">
    <source>
        <dbReference type="EMBL" id="MFI6497903.1"/>
    </source>
</evidence>
<dbReference type="InterPro" id="IPR011762">
    <property type="entry name" value="COA_CT_N"/>
</dbReference>
<feature type="zinc finger region" description="C4-type" evidence="20">
    <location>
        <begin position="7"/>
        <end position="29"/>
    </location>
</feature>
<feature type="binding site" evidence="20">
    <location>
        <position position="26"/>
    </location>
    <ligand>
        <name>Zn(2+)</name>
        <dbReference type="ChEBI" id="CHEBI:29105"/>
    </ligand>
</feature>
<keyword evidence="6 19" id="KW-0963">Cytoplasm</keyword>
<evidence type="ECO:0000256" key="3">
    <source>
        <dbReference type="ARBA" id="ARBA00006276"/>
    </source>
</evidence>
<evidence type="ECO:0000256" key="20">
    <source>
        <dbReference type="HAMAP-Rule" id="MF_01395"/>
    </source>
</evidence>
<evidence type="ECO:0000256" key="9">
    <source>
        <dbReference type="ARBA" id="ARBA00022723"/>
    </source>
</evidence>
<evidence type="ECO:0000256" key="11">
    <source>
        <dbReference type="ARBA" id="ARBA00022771"/>
    </source>
</evidence>
<evidence type="ECO:0000256" key="16">
    <source>
        <dbReference type="ARBA" id="ARBA00023160"/>
    </source>
</evidence>
<dbReference type="Proteomes" id="UP001612741">
    <property type="component" value="Unassembled WGS sequence"/>
</dbReference>
<comment type="similarity">
    <text evidence="20">Belongs to the AccD/PCCB family.</text>
</comment>
<evidence type="ECO:0000256" key="5">
    <source>
        <dbReference type="ARBA" id="ARBA00011664"/>
    </source>
</evidence>
<keyword evidence="8 19" id="KW-0808">Transferase</keyword>
<evidence type="ECO:0000256" key="17">
    <source>
        <dbReference type="ARBA" id="ARBA00025280"/>
    </source>
</evidence>
<name>A0ABW7YPR5_9ACTN</name>
<evidence type="ECO:0000259" key="22">
    <source>
        <dbReference type="PROSITE" id="PS50980"/>
    </source>
</evidence>
<comment type="function">
    <text evidence="17 20">Component of the acetyl coenzyme A carboxylase (ACC) complex. Biotin carboxylase (BC) catalyzes the carboxylation of biotin on its carrier protein (BCCP) and then the CO(2) group is transferred by the transcarboxylase to acetyl-CoA to form malonyl-CoA.</text>
</comment>
<keyword evidence="9 20" id="KW-0479">Metal-binding</keyword>
<dbReference type="Pfam" id="PF03255">
    <property type="entry name" value="ACCA"/>
    <property type="match status" value="1"/>
</dbReference>
<dbReference type="EC" id="2.1.3.15" evidence="19"/>
<dbReference type="HAMAP" id="MF_00823">
    <property type="entry name" value="AcetylCoA_CT_alpha"/>
    <property type="match status" value="1"/>
</dbReference>
<feature type="domain" description="CoA carboxyltransferase N-terminal" evidence="22">
    <location>
        <begin position="3"/>
        <end position="271"/>
    </location>
</feature>
<evidence type="ECO:0000256" key="14">
    <source>
        <dbReference type="ARBA" id="ARBA00022840"/>
    </source>
</evidence>
<feature type="binding site" evidence="20">
    <location>
        <position position="29"/>
    </location>
    <ligand>
        <name>Zn(2+)</name>
        <dbReference type="ChEBI" id="CHEBI:29105"/>
    </ligand>
</feature>
<evidence type="ECO:0000256" key="8">
    <source>
        <dbReference type="ARBA" id="ARBA00022679"/>
    </source>
</evidence>
<keyword evidence="15 19" id="KW-0443">Lipid metabolism</keyword>
<evidence type="ECO:0000313" key="25">
    <source>
        <dbReference type="Proteomes" id="UP001612741"/>
    </source>
</evidence>
<dbReference type="NCBIfam" id="TIGR00515">
    <property type="entry name" value="accD"/>
    <property type="match status" value="1"/>
</dbReference>
<feature type="binding site" evidence="20">
    <location>
        <position position="10"/>
    </location>
    <ligand>
        <name>Zn(2+)</name>
        <dbReference type="ChEBI" id="CHEBI:29105"/>
    </ligand>
</feature>
<dbReference type="EMBL" id="JBITGY010000003">
    <property type="protein sequence ID" value="MFI6497903.1"/>
    <property type="molecule type" value="Genomic_DNA"/>
</dbReference>
<keyword evidence="11 20" id="KW-0863">Zinc-finger</keyword>
<comment type="subunit">
    <text evidence="5">Acetyl-CoA carboxylase is a heterotetramer composed of biotin carboxyl carrier protein (AccB), biotin carboxylase (AccC) and two subunits of ACCase subunit beta/alpha.</text>
</comment>
<dbReference type="PROSITE" id="PS50980">
    <property type="entry name" value="COA_CT_NTER"/>
    <property type="match status" value="1"/>
</dbReference>
<keyword evidence="7 19" id="KW-0444">Lipid biosynthesis</keyword>
<evidence type="ECO:0000256" key="19">
    <source>
        <dbReference type="HAMAP-Rule" id="MF_00823"/>
    </source>
</evidence>